<name>A0A6C0JJX3_9ZZZZ</name>
<dbReference type="EMBL" id="MN740407">
    <property type="protein sequence ID" value="QHU05076.1"/>
    <property type="molecule type" value="Genomic_DNA"/>
</dbReference>
<feature type="transmembrane region" description="Helical" evidence="1">
    <location>
        <begin position="31"/>
        <end position="50"/>
    </location>
</feature>
<keyword evidence="1" id="KW-0812">Transmembrane</keyword>
<keyword evidence="1" id="KW-0472">Membrane</keyword>
<organism evidence="2">
    <name type="scientific">viral metagenome</name>
    <dbReference type="NCBI Taxonomy" id="1070528"/>
    <lineage>
        <taxon>unclassified sequences</taxon>
        <taxon>metagenomes</taxon>
        <taxon>organismal metagenomes</taxon>
    </lineage>
</organism>
<evidence type="ECO:0000256" key="1">
    <source>
        <dbReference type="SAM" id="Phobius"/>
    </source>
</evidence>
<evidence type="ECO:0000313" key="2">
    <source>
        <dbReference type="EMBL" id="QHU05076.1"/>
    </source>
</evidence>
<feature type="transmembrane region" description="Helical" evidence="1">
    <location>
        <begin position="62"/>
        <end position="81"/>
    </location>
</feature>
<reference evidence="2" key="1">
    <citation type="journal article" date="2020" name="Nature">
        <title>Giant virus diversity and host interactions through global metagenomics.</title>
        <authorList>
            <person name="Schulz F."/>
            <person name="Roux S."/>
            <person name="Paez-Espino D."/>
            <person name="Jungbluth S."/>
            <person name="Walsh D.A."/>
            <person name="Denef V.J."/>
            <person name="McMahon K.D."/>
            <person name="Konstantinidis K.T."/>
            <person name="Eloe-Fadrosh E.A."/>
            <person name="Kyrpides N.C."/>
            <person name="Woyke T."/>
        </authorList>
    </citation>
    <scope>NUCLEOTIDE SEQUENCE</scope>
    <source>
        <strain evidence="2">GVMAG-M-3300027708-5</strain>
    </source>
</reference>
<dbReference type="AlphaFoldDB" id="A0A6C0JJX3"/>
<accession>A0A6C0JJX3</accession>
<proteinExistence type="predicted"/>
<feature type="transmembrane region" description="Helical" evidence="1">
    <location>
        <begin position="87"/>
        <end position="110"/>
    </location>
</feature>
<feature type="transmembrane region" description="Helical" evidence="1">
    <location>
        <begin position="122"/>
        <end position="145"/>
    </location>
</feature>
<protein>
    <submittedName>
        <fullName evidence="2">Uncharacterized protein</fullName>
    </submittedName>
</protein>
<sequence length="151" mass="17781">MIVNEDISKFGLYTGQFILLAILVGLYKKHYYLVLLGLILYGTTMIHWSRVNADRFLNLDRFMAVSVFLFITLYYAVHYFTPQYRNIWFIVGSVAALMFLMNESVYYCFLQHPMITGELLKTYQSFSVLIHLLFTHVLMTITYMYCSVMSL</sequence>
<feature type="transmembrane region" description="Helical" evidence="1">
    <location>
        <begin position="7"/>
        <end position="25"/>
    </location>
</feature>
<keyword evidence="1" id="KW-1133">Transmembrane helix</keyword>